<evidence type="ECO:0000259" key="1">
    <source>
        <dbReference type="SMART" id="SM00382"/>
    </source>
</evidence>
<dbReference type="EMBL" id="QHBU01000071">
    <property type="protein sequence ID" value="PZR82466.1"/>
    <property type="molecule type" value="Genomic_DNA"/>
</dbReference>
<dbReference type="InterPro" id="IPR049945">
    <property type="entry name" value="AAA_22"/>
</dbReference>
<proteinExistence type="predicted"/>
<dbReference type="InterPro" id="IPR027417">
    <property type="entry name" value="P-loop_NTPase"/>
</dbReference>
<comment type="caution">
    <text evidence="2">The sequence shown here is derived from an EMBL/GenBank/DDBJ whole genome shotgun (WGS) entry which is preliminary data.</text>
</comment>
<reference evidence="2 3" key="1">
    <citation type="journal article" date="2017" name="Nature">
        <title>Atmospheric trace gases support primary production in Antarctic desert surface soil.</title>
        <authorList>
            <person name="Ji M."/>
            <person name="Greening C."/>
            <person name="Vanwonterghem I."/>
            <person name="Carere C.R."/>
            <person name="Bay S.K."/>
            <person name="Steen J.A."/>
            <person name="Montgomery K."/>
            <person name="Lines T."/>
            <person name="Beardall J."/>
            <person name="van Dorst J."/>
            <person name="Snape I."/>
            <person name="Stott M.B."/>
            <person name="Hugenholtz P."/>
            <person name="Ferrari B.C."/>
        </authorList>
    </citation>
    <scope>NUCLEOTIDE SEQUENCE [LARGE SCALE GENOMIC DNA]</scope>
    <source>
        <strain evidence="2">RRmetagenome_bin12</strain>
    </source>
</reference>
<dbReference type="PANTHER" id="PTHR35894:SF1">
    <property type="entry name" value="PHOSPHORIBULOKINASE _ URIDINE KINASE FAMILY"/>
    <property type="match status" value="1"/>
</dbReference>
<dbReference type="InterPro" id="IPR003593">
    <property type="entry name" value="AAA+_ATPase"/>
</dbReference>
<evidence type="ECO:0000313" key="2">
    <source>
        <dbReference type="EMBL" id="PZR82466.1"/>
    </source>
</evidence>
<dbReference type="Gene3D" id="3.40.50.300">
    <property type="entry name" value="P-loop containing nucleotide triphosphate hydrolases"/>
    <property type="match status" value="1"/>
</dbReference>
<dbReference type="SUPFAM" id="SSF52540">
    <property type="entry name" value="P-loop containing nucleoside triphosphate hydrolases"/>
    <property type="match status" value="1"/>
</dbReference>
<feature type="domain" description="AAA+ ATPase" evidence="1">
    <location>
        <begin position="31"/>
        <end position="182"/>
    </location>
</feature>
<sequence>MPFGRALAPGALFRSAAHAEAVARLGWLIDERGLGLLTGEVGAGKTVAARAAVAALEPSAFQVVYCANPTVGGRGILSLVVAALGGVPRYHRSALVPQAADALAIAEAERGRRVLLICDEAHLLVPEQLEDIRMLSNSEMDSRSPAAIVLIGQPTLRRRLRQGAFAAIDQRITLRIHIEGMDLTETPAYLRHHLSLAGRSDTLFSDDAVAVLHQSSRGLPRAVNNLALQSLIATFAADKGIVDQAAAKMAVVEVAGD</sequence>
<accession>A0A2W5ZI06</accession>
<organism evidence="2 3">
    <name type="scientific">Candidatus Aeolococcus gillhamiae</name>
    <dbReference type="NCBI Taxonomy" id="3127015"/>
    <lineage>
        <taxon>Bacteria</taxon>
        <taxon>Bacillati</taxon>
        <taxon>Candidatus Dormiibacterota</taxon>
        <taxon>Candidatus Dormibacteria</taxon>
        <taxon>Candidatus Aeolococcales</taxon>
        <taxon>Candidatus Aeolococcaceae</taxon>
        <taxon>Candidatus Aeolococcus</taxon>
    </lineage>
</organism>
<dbReference type="InterPro" id="IPR052026">
    <property type="entry name" value="ExeA_AAA_ATPase_DNA-bind"/>
</dbReference>
<dbReference type="AlphaFoldDB" id="A0A2W5ZI06"/>
<dbReference type="Pfam" id="PF13401">
    <property type="entry name" value="AAA_22"/>
    <property type="match status" value="1"/>
</dbReference>
<protein>
    <submittedName>
        <fullName evidence="2">AAA family ATPase</fullName>
    </submittedName>
</protein>
<evidence type="ECO:0000313" key="3">
    <source>
        <dbReference type="Proteomes" id="UP000248724"/>
    </source>
</evidence>
<dbReference type="Proteomes" id="UP000248724">
    <property type="component" value="Unassembled WGS sequence"/>
</dbReference>
<name>A0A2W5ZI06_9BACT</name>
<gene>
    <name evidence="2" type="ORF">DLM65_03815</name>
</gene>
<dbReference type="GO" id="GO:0016887">
    <property type="term" value="F:ATP hydrolysis activity"/>
    <property type="evidence" value="ECO:0007669"/>
    <property type="project" value="InterPro"/>
</dbReference>
<dbReference type="SMART" id="SM00382">
    <property type="entry name" value="AAA"/>
    <property type="match status" value="1"/>
</dbReference>
<dbReference type="PANTHER" id="PTHR35894">
    <property type="entry name" value="GENERAL SECRETION PATHWAY PROTEIN A-RELATED"/>
    <property type="match status" value="1"/>
</dbReference>